<accession>A0A1Y0STZ9</accession>
<dbReference type="EMBL" id="MF042360">
    <property type="protein sequence ID" value="ARV76981.1"/>
    <property type="molecule type" value="Genomic_DNA"/>
</dbReference>
<evidence type="ECO:0000256" key="1">
    <source>
        <dbReference type="SAM" id="Phobius"/>
    </source>
</evidence>
<keyword evidence="3" id="KW-1185">Reference proteome</keyword>
<reference evidence="2 3" key="1">
    <citation type="submission" date="2017-05" db="EMBL/GenBank/DDBJ databases">
        <authorList>
            <person name="Song R."/>
            <person name="Chenine A.L."/>
            <person name="Ruprecht R.M."/>
        </authorList>
    </citation>
    <scope>NUCLEOTIDE SEQUENCE [LARGE SCALE GENOMIC DNA]</scope>
</reference>
<evidence type="ECO:0000313" key="3">
    <source>
        <dbReference type="Proteomes" id="UP000225448"/>
    </source>
</evidence>
<sequence>MVDAIFGVTLTFMVLVWVATPFTLSSSDRRVTIGFACAGLLLLAFNVFWAMHFGKY</sequence>
<dbReference type="Proteomes" id="UP000225448">
    <property type="component" value="Segment"/>
</dbReference>
<protein>
    <submittedName>
        <fullName evidence="2">Uncharacterized protein</fullName>
    </submittedName>
</protein>
<feature type="transmembrane region" description="Helical" evidence="1">
    <location>
        <begin position="31"/>
        <end position="51"/>
    </location>
</feature>
<keyword evidence="1" id="KW-0472">Membrane</keyword>
<evidence type="ECO:0000313" key="2">
    <source>
        <dbReference type="EMBL" id="ARV76981.1"/>
    </source>
</evidence>
<organism evidence="2 3">
    <name type="scientific">Pseudomonas phage Phabio</name>
    <dbReference type="NCBI Taxonomy" id="2006668"/>
    <lineage>
        <taxon>Viruses</taxon>
        <taxon>Duplodnaviria</taxon>
        <taxon>Heunggongvirae</taxon>
        <taxon>Uroviricota</taxon>
        <taxon>Caudoviricetes</taxon>
        <taxon>Chimalliviridae</taxon>
        <taxon>Phabiovirus</taxon>
        <taxon>Phabiovirus phabio</taxon>
    </lineage>
</organism>
<feature type="transmembrane region" description="Helical" evidence="1">
    <location>
        <begin position="6"/>
        <end position="24"/>
    </location>
</feature>
<name>A0A1Y0STZ9_9CAUD</name>
<proteinExistence type="predicted"/>
<keyword evidence="1" id="KW-0812">Transmembrane</keyword>
<gene>
    <name evidence="2" type="ORF">PHABIO_350</name>
</gene>
<keyword evidence="1" id="KW-1133">Transmembrane helix</keyword>